<organism evidence="2 3">
    <name type="scientific">Chlamydomonas reinhardtii</name>
    <name type="common">Chlamydomonas smithii</name>
    <dbReference type="NCBI Taxonomy" id="3055"/>
    <lineage>
        <taxon>Eukaryota</taxon>
        <taxon>Viridiplantae</taxon>
        <taxon>Chlorophyta</taxon>
        <taxon>core chlorophytes</taxon>
        <taxon>Chlorophyceae</taxon>
        <taxon>CS clade</taxon>
        <taxon>Chlamydomonadales</taxon>
        <taxon>Chlamydomonadaceae</taxon>
        <taxon>Chlamydomonas</taxon>
    </lineage>
</organism>
<gene>
    <name evidence="2" type="ORF">CHLRE_02g143858v5</name>
</gene>
<reference evidence="2 3" key="1">
    <citation type="journal article" date="2007" name="Science">
        <title>The Chlamydomonas genome reveals the evolution of key animal and plant functions.</title>
        <authorList>
            <person name="Merchant S.S."/>
            <person name="Prochnik S.E."/>
            <person name="Vallon O."/>
            <person name="Harris E.H."/>
            <person name="Karpowicz S.J."/>
            <person name="Witman G.B."/>
            <person name="Terry A."/>
            <person name="Salamov A."/>
            <person name="Fritz-Laylin L.K."/>
            <person name="Marechal-Drouard L."/>
            <person name="Marshall W.F."/>
            <person name="Qu L.H."/>
            <person name="Nelson D.R."/>
            <person name="Sanderfoot A.A."/>
            <person name="Spalding M.H."/>
            <person name="Kapitonov V.V."/>
            <person name="Ren Q."/>
            <person name="Ferris P."/>
            <person name="Lindquist E."/>
            <person name="Shapiro H."/>
            <person name="Lucas S.M."/>
            <person name="Grimwood J."/>
            <person name="Schmutz J."/>
            <person name="Cardol P."/>
            <person name="Cerutti H."/>
            <person name="Chanfreau G."/>
            <person name="Chen C.L."/>
            <person name="Cognat V."/>
            <person name="Croft M.T."/>
            <person name="Dent R."/>
            <person name="Dutcher S."/>
            <person name="Fernandez E."/>
            <person name="Fukuzawa H."/>
            <person name="Gonzalez-Ballester D."/>
            <person name="Gonzalez-Halphen D."/>
            <person name="Hallmann A."/>
            <person name="Hanikenne M."/>
            <person name="Hippler M."/>
            <person name="Inwood W."/>
            <person name="Jabbari K."/>
            <person name="Kalanon M."/>
            <person name="Kuras R."/>
            <person name="Lefebvre P.A."/>
            <person name="Lemaire S.D."/>
            <person name="Lobanov A.V."/>
            <person name="Lohr M."/>
            <person name="Manuell A."/>
            <person name="Meier I."/>
            <person name="Mets L."/>
            <person name="Mittag M."/>
            <person name="Mittelmeier T."/>
            <person name="Moroney J.V."/>
            <person name="Moseley J."/>
            <person name="Napoli C."/>
            <person name="Nedelcu A.M."/>
            <person name="Niyogi K."/>
            <person name="Novoselov S.V."/>
            <person name="Paulsen I.T."/>
            <person name="Pazour G."/>
            <person name="Purton S."/>
            <person name="Ral J.P."/>
            <person name="Riano-Pachon D.M."/>
            <person name="Riekhof W."/>
            <person name="Rymarquis L."/>
            <person name="Schroda M."/>
            <person name="Stern D."/>
            <person name="Umen J."/>
            <person name="Willows R."/>
            <person name="Wilson N."/>
            <person name="Zimmer S.L."/>
            <person name="Allmer J."/>
            <person name="Balk J."/>
            <person name="Bisova K."/>
            <person name="Chen C.J."/>
            <person name="Elias M."/>
            <person name="Gendler K."/>
            <person name="Hauser C."/>
            <person name="Lamb M.R."/>
            <person name="Ledford H."/>
            <person name="Long J.C."/>
            <person name="Minagawa J."/>
            <person name="Page M.D."/>
            <person name="Pan J."/>
            <person name="Pootakham W."/>
            <person name="Roje S."/>
            <person name="Rose A."/>
            <person name="Stahlberg E."/>
            <person name="Terauchi A.M."/>
            <person name="Yang P."/>
            <person name="Ball S."/>
            <person name="Bowler C."/>
            <person name="Dieckmann C.L."/>
            <person name="Gladyshev V.N."/>
            <person name="Green P."/>
            <person name="Jorgensen R."/>
            <person name="Mayfield S."/>
            <person name="Mueller-Roeber B."/>
            <person name="Rajamani S."/>
            <person name="Sayre R.T."/>
            <person name="Brokstein P."/>
            <person name="Dubchak I."/>
            <person name="Goodstein D."/>
            <person name="Hornick L."/>
            <person name="Huang Y.W."/>
            <person name="Jhaveri J."/>
            <person name="Luo Y."/>
            <person name="Martinez D."/>
            <person name="Ngau W.C."/>
            <person name="Otillar B."/>
            <person name="Poliakov A."/>
            <person name="Porter A."/>
            <person name="Szajkowski L."/>
            <person name="Werner G."/>
            <person name="Zhou K."/>
            <person name="Grigoriev I.V."/>
            <person name="Rokhsar D.S."/>
            <person name="Grossman A.R."/>
        </authorList>
    </citation>
    <scope>NUCLEOTIDE SEQUENCE [LARGE SCALE GENOMIC DNA]</scope>
    <source>
        <strain evidence="3">CC-503</strain>
    </source>
</reference>
<evidence type="ECO:0000313" key="3">
    <source>
        <dbReference type="Proteomes" id="UP000006906"/>
    </source>
</evidence>
<sequence>MLRGSLPPLPSKDVCRSPRSPSRRSKGKGAGGGEPGEGYECVGAWRYEAERRPHWHRHMH</sequence>
<accession>A0A2K3E3X3</accession>
<feature type="region of interest" description="Disordered" evidence="1">
    <location>
        <begin position="1"/>
        <end position="39"/>
    </location>
</feature>
<dbReference type="Gramene" id="PNW87495">
    <property type="protein sequence ID" value="PNW87495"/>
    <property type="gene ID" value="CHLRE_02g143858v5"/>
</dbReference>
<keyword evidence="3" id="KW-1185">Reference proteome</keyword>
<dbReference type="Proteomes" id="UP000006906">
    <property type="component" value="Chromosome 2"/>
</dbReference>
<dbReference type="InParanoid" id="A0A2K3E3X3"/>
<name>A0A2K3E3X3_CHLRE</name>
<evidence type="ECO:0000256" key="1">
    <source>
        <dbReference type="SAM" id="MobiDB-lite"/>
    </source>
</evidence>
<proteinExistence type="predicted"/>
<evidence type="ECO:0000313" key="2">
    <source>
        <dbReference type="EMBL" id="PNW87495.1"/>
    </source>
</evidence>
<dbReference type="RefSeq" id="XP_042927773.1">
    <property type="nucleotide sequence ID" value="XM_043060258.1"/>
</dbReference>
<dbReference type="EMBL" id="CM008963">
    <property type="protein sequence ID" value="PNW87495.1"/>
    <property type="molecule type" value="Genomic_DNA"/>
</dbReference>
<dbReference type="AlphaFoldDB" id="A0A2K3E3X3"/>
<dbReference type="KEGG" id="cre:CHLRE_02g143858v5"/>
<protein>
    <submittedName>
        <fullName evidence="2">Uncharacterized protein</fullName>
    </submittedName>
</protein>
<dbReference type="GeneID" id="66052623"/>